<keyword evidence="1" id="KW-1133">Transmembrane helix</keyword>
<sequence>MTQVIPLTYYTRNVPMAIETTSVAPYTTRTMDTSVYKNYDIFHRNFVPSKILSHVHNYIHHHKKPSAVHDSEKQHKYSWLYFLNPFECENEYNDKELEEIDDDDGEEFEYYDDSSEFSRRKFLSLLKLKKLKKLKKLMKLKALKEKLKKKKKKKFVLLKILFGILVFFAVKALLEKLYYYYPTLVAYAGGRDELYHEGEHVLDRNVDFKDVGDGNDVNNSVEHRSFVTQSLRRRTLI</sequence>
<protein>
    <submittedName>
        <fullName evidence="2">Uncharacterized protein</fullName>
    </submittedName>
</protein>
<reference evidence="2" key="1">
    <citation type="submission" date="2021-03" db="EMBL/GenBank/DDBJ databases">
        <title>Chromosome level genome of the anhydrobiotic midge Polypedilum vanderplanki.</title>
        <authorList>
            <person name="Yoshida Y."/>
            <person name="Kikawada T."/>
            <person name="Gusev O."/>
        </authorList>
    </citation>
    <scope>NUCLEOTIDE SEQUENCE</scope>
    <source>
        <strain evidence="2">NIAS01</strain>
        <tissue evidence="2">Whole body or cell culture</tissue>
    </source>
</reference>
<dbReference type="EMBL" id="JADBJN010000003">
    <property type="protein sequence ID" value="KAG5669809.1"/>
    <property type="molecule type" value="Genomic_DNA"/>
</dbReference>
<feature type="transmembrane region" description="Helical" evidence="1">
    <location>
        <begin position="156"/>
        <end position="174"/>
    </location>
</feature>
<evidence type="ECO:0000313" key="2">
    <source>
        <dbReference type="EMBL" id="KAG5669809.1"/>
    </source>
</evidence>
<organism evidence="2 3">
    <name type="scientific">Polypedilum vanderplanki</name>
    <name type="common">Sleeping chironomid midge</name>
    <dbReference type="NCBI Taxonomy" id="319348"/>
    <lineage>
        <taxon>Eukaryota</taxon>
        <taxon>Metazoa</taxon>
        <taxon>Ecdysozoa</taxon>
        <taxon>Arthropoda</taxon>
        <taxon>Hexapoda</taxon>
        <taxon>Insecta</taxon>
        <taxon>Pterygota</taxon>
        <taxon>Neoptera</taxon>
        <taxon>Endopterygota</taxon>
        <taxon>Diptera</taxon>
        <taxon>Nematocera</taxon>
        <taxon>Chironomoidea</taxon>
        <taxon>Chironomidae</taxon>
        <taxon>Chironominae</taxon>
        <taxon>Polypedilum</taxon>
        <taxon>Polypedilum</taxon>
    </lineage>
</organism>
<keyword evidence="1" id="KW-0472">Membrane</keyword>
<comment type="caution">
    <text evidence="2">The sequence shown here is derived from an EMBL/GenBank/DDBJ whole genome shotgun (WGS) entry which is preliminary data.</text>
</comment>
<name>A0A9J6BIT6_POLVA</name>
<evidence type="ECO:0000256" key="1">
    <source>
        <dbReference type="SAM" id="Phobius"/>
    </source>
</evidence>
<proteinExistence type="predicted"/>
<evidence type="ECO:0000313" key="3">
    <source>
        <dbReference type="Proteomes" id="UP001107558"/>
    </source>
</evidence>
<accession>A0A9J6BIT6</accession>
<keyword evidence="3" id="KW-1185">Reference proteome</keyword>
<gene>
    <name evidence="2" type="ORF">PVAND_000102</name>
</gene>
<dbReference type="AlphaFoldDB" id="A0A9J6BIT6"/>
<keyword evidence="1" id="KW-0812">Transmembrane</keyword>
<dbReference type="Proteomes" id="UP001107558">
    <property type="component" value="Chromosome 3"/>
</dbReference>